<keyword evidence="5" id="KW-1185">Reference proteome</keyword>
<dbReference type="Pfam" id="PF05186">
    <property type="entry name" value="Dpy-30"/>
    <property type="match status" value="1"/>
</dbReference>
<dbReference type="Pfam" id="PF00334">
    <property type="entry name" value="NDK"/>
    <property type="match status" value="1"/>
</dbReference>
<dbReference type="RefSeq" id="XP_030753092.1">
    <property type="nucleotide sequence ID" value="XM_030897232.1"/>
</dbReference>
<dbReference type="PROSITE" id="PS51374">
    <property type="entry name" value="NDPK_LIKE"/>
    <property type="match status" value="1"/>
</dbReference>
<dbReference type="GO" id="GO:0005929">
    <property type="term" value="C:cilium"/>
    <property type="evidence" value="ECO:0007669"/>
    <property type="project" value="TreeGrafter"/>
</dbReference>
<evidence type="ECO:0000256" key="3">
    <source>
        <dbReference type="SAM" id="MobiDB-lite"/>
    </source>
</evidence>
<dbReference type="GeneID" id="115880106"/>
<sequence length="305" mass="34289">MDIRINSKDDVGLLTESSIRSTPYGSRPNSQRTSGLNSSRVSDLPNTIHYLSPASTAAHTICEGDFDYQDLYYLPMIHELPVTRARSTSTSSSSTSVPCEENILQRTLAIIKPEAVEFQDVVLRAVDKAGFRIVHRRNIHLTPEQVSEIYEKYYGTPAFPHMVISMSAGPIVSLSLQAINAVEKWKNLIGPMGTLREEWFFPYSVRTRFGLYRDIPNVLHASDNANEAKMENKYVYPRDILEPLPSDFQKVKDFVTVFLKPTLVSGLAEIVKTKPIDPVISLAEWLLLHNPYQPKLPEAIAVTPT</sequence>
<evidence type="ECO:0000259" key="4">
    <source>
        <dbReference type="SMART" id="SM00562"/>
    </source>
</evidence>
<dbReference type="GO" id="GO:0003341">
    <property type="term" value="P:cilium movement"/>
    <property type="evidence" value="ECO:0007669"/>
    <property type="project" value="TreeGrafter"/>
</dbReference>
<dbReference type="InterPro" id="IPR036850">
    <property type="entry name" value="NDK-like_dom_sf"/>
</dbReference>
<dbReference type="Gene3D" id="3.30.70.141">
    <property type="entry name" value="Nucleoside diphosphate kinase-like domain"/>
    <property type="match status" value="1"/>
</dbReference>
<proteinExistence type="inferred from homology"/>
<protein>
    <submittedName>
        <fullName evidence="6">Nucleoside diphosphate kinase homolog 5-like</fullName>
    </submittedName>
</protein>
<evidence type="ECO:0000256" key="1">
    <source>
        <dbReference type="ARBA" id="ARBA00008142"/>
    </source>
</evidence>
<dbReference type="InterPro" id="IPR007858">
    <property type="entry name" value="Dpy-30_motif"/>
</dbReference>
<gene>
    <name evidence="6" type="primary">LOC115880106</name>
</gene>
<dbReference type="InterPro" id="IPR034907">
    <property type="entry name" value="NDK-like_dom"/>
</dbReference>
<comment type="caution">
    <text evidence="2">Lacks conserved residue(s) required for the propagation of feature annotation.</text>
</comment>
<dbReference type="Gene3D" id="1.20.890.10">
    <property type="entry name" value="cAMP-dependent protein kinase regulatory subunit, dimerization-anchoring domain"/>
    <property type="match status" value="1"/>
</dbReference>
<dbReference type="KEGG" id="soy:115880106"/>
<evidence type="ECO:0000313" key="6">
    <source>
        <dbReference type="RefSeq" id="XP_030753092.1"/>
    </source>
</evidence>
<dbReference type="SUPFAM" id="SSF54919">
    <property type="entry name" value="Nucleoside diphosphate kinase, NDK"/>
    <property type="match status" value="1"/>
</dbReference>
<organism evidence="5 6">
    <name type="scientific">Sitophilus oryzae</name>
    <name type="common">Rice weevil</name>
    <name type="synonym">Curculio oryzae</name>
    <dbReference type="NCBI Taxonomy" id="7048"/>
    <lineage>
        <taxon>Eukaryota</taxon>
        <taxon>Metazoa</taxon>
        <taxon>Ecdysozoa</taxon>
        <taxon>Arthropoda</taxon>
        <taxon>Hexapoda</taxon>
        <taxon>Insecta</taxon>
        <taxon>Pterygota</taxon>
        <taxon>Neoptera</taxon>
        <taxon>Endopterygota</taxon>
        <taxon>Coleoptera</taxon>
        <taxon>Polyphaga</taxon>
        <taxon>Cucujiformia</taxon>
        <taxon>Curculionidae</taxon>
        <taxon>Dryophthorinae</taxon>
        <taxon>Sitophilus</taxon>
    </lineage>
</organism>
<dbReference type="PANTHER" id="PTHR46161:SF1">
    <property type="entry name" value="NUCLEOSIDE DIPHOSPHATE KINASE HOMOLOG 5"/>
    <property type="match status" value="1"/>
</dbReference>
<dbReference type="SMART" id="SM00562">
    <property type="entry name" value="NDK"/>
    <property type="match status" value="1"/>
</dbReference>
<dbReference type="InParanoid" id="A0A6J2XNZ6"/>
<comment type="similarity">
    <text evidence="1 2">Belongs to the NDK family.</text>
</comment>
<feature type="domain" description="Nucleoside diphosphate kinase-like" evidence="4">
    <location>
        <begin position="104"/>
        <end position="243"/>
    </location>
</feature>
<accession>A0A6J2XNZ6</accession>
<reference evidence="6" key="1">
    <citation type="submission" date="2025-08" db="UniProtKB">
        <authorList>
            <consortium name="RefSeq"/>
        </authorList>
    </citation>
    <scope>IDENTIFICATION</scope>
    <source>
        <tissue evidence="6">Gonads</tissue>
    </source>
</reference>
<dbReference type="OrthoDB" id="1729737at2759"/>
<name>A0A6J2XNZ6_SITOR</name>
<dbReference type="Proteomes" id="UP000504635">
    <property type="component" value="Unplaced"/>
</dbReference>
<evidence type="ECO:0000256" key="2">
    <source>
        <dbReference type="PROSITE-ProRule" id="PRU00706"/>
    </source>
</evidence>
<dbReference type="CDD" id="cd22970">
    <property type="entry name" value="DD_NDKH5-like"/>
    <property type="match status" value="1"/>
</dbReference>
<evidence type="ECO:0000313" key="5">
    <source>
        <dbReference type="Proteomes" id="UP000504635"/>
    </source>
</evidence>
<dbReference type="PANTHER" id="PTHR46161">
    <property type="entry name" value="NUCLEOSIDE DIPHOSPHATE KINASE"/>
    <property type="match status" value="1"/>
</dbReference>
<dbReference type="GO" id="GO:1902176">
    <property type="term" value="P:negative regulation of oxidative stress-induced intrinsic apoptotic signaling pathway"/>
    <property type="evidence" value="ECO:0007669"/>
    <property type="project" value="TreeGrafter"/>
</dbReference>
<feature type="region of interest" description="Disordered" evidence="3">
    <location>
        <begin position="16"/>
        <end position="40"/>
    </location>
</feature>
<dbReference type="AlphaFoldDB" id="A0A6J2XNZ6"/>